<dbReference type="Proteomes" id="UP001060085">
    <property type="component" value="Linkage Group LG04"/>
</dbReference>
<accession>A0ACC0B7I2</accession>
<comment type="caution">
    <text evidence="1">The sequence shown here is derived from an EMBL/GenBank/DDBJ whole genome shotgun (WGS) entry which is preliminary data.</text>
</comment>
<evidence type="ECO:0000313" key="1">
    <source>
        <dbReference type="EMBL" id="KAI5668542.1"/>
    </source>
</evidence>
<name>A0ACC0B7I2_CATRO</name>
<reference evidence="2" key="1">
    <citation type="journal article" date="2023" name="Nat. Plants">
        <title>Single-cell RNA sequencing provides a high-resolution roadmap for understanding the multicellular compartmentation of specialized metabolism.</title>
        <authorList>
            <person name="Sun S."/>
            <person name="Shen X."/>
            <person name="Li Y."/>
            <person name="Li Y."/>
            <person name="Wang S."/>
            <person name="Li R."/>
            <person name="Zhang H."/>
            <person name="Shen G."/>
            <person name="Guo B."/>
            <person name="Wei J."/>
            <person name="Xu J."/>
            <person name="St-Pierre B."/>
            <person name="Chen S."/>
            <person name="Sun C."/>
        </authorList>
    </citation>
    <scope>NUCLEOTIDE SEQUENCE [LARGE SCALE GENOMIC DNA]</scope>
</reference>
<evidence type="ECO:0000313" key="2">
    <source>
        <dbReference type="Proteomes" id="UP001060085"/>
    </source>
</evidence>
<keyword evidence="2" id="KW-1185">Reference proteome</keyword>
<gene>
    <name evidence="1" type="ORF">M9H77_18395</name>
</gene>
<protein>
    <submittedName>
        <fullName evidence="1">Uncharacterized protein</fullName>
    </submittedName>
</protein>
<sequence>MSQLFALMSKRGGRCKAYSLIVPFCFRNIKAKTSTYALSYKRLSLLSSESCLFAYVLLGLWKSRNSILFQKTSTSPIENSKGKQVQGDALGNTNPREFNNCIFIQDTSLANTEIDWCPPVEVQVKFNVDTAWKNEVGG</sequence>
<organism evidence="1 2">
    <name type="scientific">Catharanthus roseus</name>
    <name type="common">Madagascar periwinkle</name>
    <name type="synonym">Vinca rosea</name>
    <dbReference type="NCBI Taxonomy" id="4058"/>
    <lineage>
        <taxon>Eukaryota</taxon>
        <taxon>Viridiplantae</taxon>
        <taxon>Streptophyta</taxon>
        <taxon>Embryophyta</taxon>
        <taxon>Tracheophyta</taxon>
        <taxon>Spermatophyta</taxon>
        <taxon>Magnoliopsida</taxon>
        <taxon>eudicotyledons</taxon>
        <taxon>Gunneridae</taxon>
        <taxon>Pentapetalae</taxon>
        <taxon>asterids</taxon>
        <taxon>lamiids</taxon>
        <taxon>Gentianales</taxon>
        <taxon>Apocynaceae</taxon>
        <taxon>Rauvolfioideae</taxon>
        <taxon>Vinceae</taxon>
        <taxon>Catharanthinae</taxon>
        <taxon>Catharanthus</taxon>
    </lineage>
</organism>
<proteinExistence type="predicted"/>
<dbReference type="EMBL" id="CM044704">
    <property type="protein sequence ID" value="KAI5668542.1"/>
    <property type="molecule type" value="Genomic_DNA"/>
</dbReference>